<keyword evidence="4" id="KW-0479">Metal-binding</keyword>
<dbReference type="RefSeq" id="XP_018708915.1">
    <property type="nucleotide sequence ID" value="XM_018844465.1"/>
</dbReference>
<comment type="cofactor">
    <cofactor evidence="4">
        <name>Ca(2+)</name>
        <dbReference type="ChEBI" id="CHEBI:29108"/>
    </cofactor>
    <text evidence="4">Binds 1 Ca(2+) ion per subunit.</text>
</comment>
<proteinExistence type="predicted"/>
<dbReference type="OrthoDB" id="4867732at2759"/>
<comment type="caution">
    <text evidence="4">Lacks conserved residue(s) required for the propagation of feature annotation.</text>
</comment>
<sequence>MKLGLQGTTVVWSSGDTGVTPEGQACLGDSQQIFSVDDPAGCPYALSVGATILPKGRKPGDAEAVTESFSPGGGFSNIFPAPDYQAAALDTFFTAHDPGFPSYNATDLNIPLSGDGVYNRAGRGYPDVSAVGDFGVFAFNGQVGLNAGTSMSAPIIAAMLTRVNEERLAAGKTPVGFVNPALYKKPDALRDVTEGRMRTDAPYSCHGKSYSATPGWDPVTGLGVPDYKAMSAYLNGLP</sequence>
<dbReference type="InterPro" id="IPR000209">
    <property type="entry name" value="Peptidase_S8/S53_dom"/>
</dbReference>
<evidence type="ECO:0000313" key="7">
    <source>
        <dbReference type="Proteomes" id="UP000076744"/>
    </source>
</evidence>
<keyword evidence="1" id="KW-0645">Protease</keyword>
<organism evidence="6 7">
    <name type="scientific">Cordyceps fumosorosea (strain ARSEF 2679)</name>
    <name type="common">Isaria fumosorosea</name>
    <dbReference type="NCBI Taxonomy" id="1081104"/>
    <lineage>
        <taxon>Eukaryota</taxon>
        <taxon>Fungi</taxon>
        <taxon>Dikarya</taxon>
        <taxon>Ascomycota</taxon>
        <taxon>Pezizomycotina</taxon>
        <taxon>Sordariomycetes</taxon>
        <taxon>Hypocreomycetidae</taxon>
        <taxon>Hypocreales</taxon>
        <taxon>Cordycipitaceae</taxon>
        <taxon>Cordyceps</taxon>
    </lineage>
</organism>
<evidence type="ECO:0000256" key="1">
    <source>
        <dbReference type="ARBA" id="ARBA00022670"/>
    </source>
</evidence>
<feature type="binding site" evidence="4">
    <location>
        <position position="215"/>
    </location>
    <ligand>
        <name>Ca(2+)</name>
        <dbReference type="ChEBI" id="CHEBI:29108"/>
    </ligand>
</feature>
<feature type="domain" description="Peptidase S53" evidence="5">
    <location>
        <begin position="1"/>
        <end position="237"/>
    </location>
</feature>
<dbReference type="AlphaFoldDB" id="A0A168ELL5"/>
<gene>
    <name evidence="6" type="ORF">ISF_00858</name>
</gene>
<feature type="binding site" evidence="4">
    <location>
        <position position="191"/>
    </location>
    <ligand>
        <name>Ca(2+)</name>
        <dbReference type="ChEBI" id="CHEBI:29108"/>
    </ligand>
</feature>
<reference evidence="6 7" key="1">
    <citation type="journal article" date="2016" name="Genome Biol. Evol.">
        <title>Divergent and convergent evolution of fungal pathogenicity.</title>
        <authorList>
            <person name="Shang Y."/>
            <person name="Xiao G."/>
            <person name="Zheng P."/>
            <person name="Cen K."/>
            <person name="Zhan S."/>
            <person name="Wang C."/>
        </authorList>
    </citation>
    <scope>NUCLEOTIDE SEQUENCE [LARGE SCALE GENOMIC DNA]</scope>
    <source>
        <strain evidence="6 7">ARSEF 2679</strain>
    </source>
</reference>
<dbReference type="PANTHER" id="PTHR14218">
    <property type="entry name" value="PROTEASE S8 TRIPEPTIDYL PEPTIDASE I CLN2"/>
    <property type="match status" value="1"/>
</dbReference>
<comment type="caution">
    <text evidence="6">The sequence shown here is derived from an EMBL/GenBank/DDBJ whole genome shotgun (WGS) entry which is preliminary data.</text>
</comment>
<evidence type="ECO:0000256" key="2">
    <source>
        <dbReference type="ARBA" id="ARBA00022801"/>
    </source>
</evidence>
<keyword evidence="4" id="KW-0106">Calcium</keyword>
<evidence type="ECO:0000259" key="5">
    <source>
        <dbReference type="PROSITE" id="PS51695"/>
    </source>
</evidence>
<dbReference type="InterPro" id="IPR036852">
    <property type="entry name" value="Peptidase_S8/S53_dom_sf"/>
</dbReference>
<dbReference type="PANTHER" id="PTHR14218:SF19">
    <property type="entry name" value="SERINE PROTEASE AORO, PUTATIVE (AFU_ORTHOLOGUE AFUA_6G10250)-RELATED"/>
    <property type="match status" value="1"/>
</dbReference>
<keyword evidence="2" id="KW-0378">Hydrolase</keyword>
<keyword evidence="7" id="KW-1185">Reference proteome</keyword>
<dbReference type="Gene3D" id="3.40.50.200">
    <property type="entry name" value="Peptidase S8/S53 domain"/>
    <property type="match status" value="1"/>
</dbReference>
<evidence type="ECO:0000313" key="6">
    <source>
        <dbReference type="EMBL" id="OAA73957.1"/>
    </source>
</evidence>
<dbReference type="InterPro" id="IPR023828">
    <property type="entry name" value="Peptidase_S8_Ser-AS"/>
</dbReference>
<evidence type="ECO:0000256" key="4">
    <source>
        <dbReference type="PROSITE-ProRule" id="PRU01032"/>
    </source>
</evidence>
<dbReference type="STRING" id="1081104.A0A168ELL5"/>
<dbReference type="EMBL" id="AZHB01000001">
    <property type="protein sequence ID" value="OAA73957.1"/>
    <property type="molecule type" value="Genomic_DNA"/>
</dbReference>
<dbReference type="InterPro" id="IPR050819">
    <property type="entry name" value="Tripeptidyl-peptidase_I"/>
</dbReference>
<dbReference type="GO" id="GO:0004252">
    <property type="term" value="F:serine-type endopeptidase activity"/>
    <property type="evidence" value="ECO:0007669"/>
    <property type="project" value="InterPro"/>
</dbReference>
<name>A0A168ELL5_CORFA</name>
<dbReference type="GO" id="GO:0006508">
    <property type="term" value="P:proteolysis"/>
    <property type="evidence" value="ECO:0007669"/>
    <property type="project" value="UniProtKB-KW"/>
</dbReference>
<dbReference type="GO" id="GO:0008240">
    <property type="term" value="F:tripeptidyl-peptidase activity"/>
    <property type="evidence" value="ECO:0007669"/>
    <property type="project" value="TreeGrafter"/>
</dbReference>
<dbReference type="InterPro" id="IPR030400">
    <property type="entry name" value="Sedolisin_dom"/>
</dbReference>
<dbReference type="CDD" id="cd04056">
    <property type="entry name" value="Peptidases_S53"/>
    <property type="match status" value="1"/>
</dbReference>
<dbReference type="Pfam" id="PF00082">
    <property type="entry name" value="Peptidase_S8"/>
    <property type="match status" value="1"/>
</dbReference>
<dbReference type="PROSITE" id="PS00138">
    <property type="entry name" value="SUBTILASE_SER"/>
    <property type="match status" value="1"/>
</dbReference>
<dbReference type="GeneID" id="30017150"/>
<keyword evidence="3" id="KW-0720">Serine protease</keyword>
<dbReference type="SUPFAM" id="SSF52743">
    <property type="entry name" value="Subtilisin-like"/>
    <property type="match status" value="1"/>
</dbReference>
<dbReference type="PROSITE" id="PS51695">
    <property type="entry name" value="SEDOLISIN"/>
    <property type="match status" value="1"/>
</dbReference>
<dbReference type="Proteomes" id="UP000076744">
    <property type="component" value="Unassembled WGS sequence"/>
</dbReference>
<feature type="binding site" evidence="4">
    <location>
        <position position="192"/>
    </location>
    <ligand>
        <name>Ca(2+)</name>
        <dbReference type="ChEBI" id="CHEBI:29108"/>
    </ligand>
</feature>
<feature type="binding site" evidence="4">
    <location>
        <position position="217"/>
    </location>
    <ligand>
        <name>Ca(2+)</name>
        <dbReference type="ChEBI" id="CHEBI:29108"/>
    </ligand>
</feature>
<protein>
    <submittedName>
        <fullName evidence="6">Peptidase S8/S53, subtilisin/kexin/sedolisin</fullName>
    </submittedName>
</protein>
<evidence type="ECO:0000256" key="3">
    <source>
        <dbReference type="ARBA" id="ARBA00022825"/>
    </source>
</evidence>
<accession>A0A168ELL5</accession>
<dbReference type="GO" id="GO:0046872">
    <property type="term" value="F:metal ion binding"/>
    <property type="evidence" value="ECO:0007669"/>
    <property type="project" value="UniProtKB-UniRule"/>
</dbReference>